<dbReference type="PANTHER" id="PTHR32305">
    <property type="match status" value="1"/>
</dbReference>
<evidence type="ECO:0008006" key="9">
    <source>
        <dbReference type="Google" id="ProtNLM"/>
    </source>
</evidence>
<evidence type="ECO:0000256" key="1">
    <source>
        <dbReference type="ARBA" id="ARBA00004613"/>
    </source>
</evidence>
<name>A0A2N3HJR2_9FLAO</name>
<keyword evidence="8" id="KW-1185">Reference proteome</keyword>
<evidence type="ECO:0000256" key="3">
    <source>
        <dbReference type="ARBA" id="ARBA00022729"/>
    </source>
</evidence>
<evidence type="ECO:0000256" key="4">
    <source>
        <dbReference type="ARBA" id="ARBA00023026"/>
    </source>
</evidence>
<keyword evidence="2" id="KW-0964">Secreted</keyword>
<organism evidence="7 8">
    <name type="scientific">Confluentibacter flavum</name>
    <dbReference type="NCBI Taxonomy" id="1909700"/>
    <lineage>
        <taxon>Bacteria</taxon>
        <taxon>Pseudomonadati</taxon>
        <taxon>Bacteroidota</taxon>
        <taxon>Flavobacteriia</taxon>
        <taxon>Flavobacteriales</taxon>
        <taxon>Flavobacteriaceae</taxon>
        <taxon>Confluentibacter</taxon>
    </lineage>
</organism>
<keyword evidence="3 6" id="KW-0732">Signal</keyword>
<dbReference type="EMBL" id="PJEO01000031">
    <property type="protein sequence ID" value="PKQ45187.1"/>
    <property type="molecule type" value="Genomic_DNA"/>
</dbReference>
<feature type="region of interest" description="Disordered" evidence="5">
    <location>
        <begin position="733"/>
        <end position="763"/>
    </location>
</feature>
<dbReference type="GO" id="GO:0005576">
    <property type="term" value="C:extracellular region"/>
    <property type="evidence" value="ECO:0007669"/>
    <property type="project" value="UniProtKB-SubCell"/>
</dbReference>
<dbReference type="Pfam" id="PF03534">
    <property type="entry name" value="SpvB"/>
    <property type="match status" value="1"/>
</dbReference>
<dbReference type="InterPro" id="IPR006530">
    <property type="entry name" value="YD"/>
</dbReference>
<dbReference type="NCBIfam" id="TIGR03696">
    <property type="entry name" value="Rhs_assc_core"/>
    <property type="match status" value="1"/>
</dbReference>
<dbReference type="InterPro" id="IPR050708">
    <property type="entry name" value="T6SS_VgrG/RHS"/>
</dbReference>
<feature type="chain" id="PRO_5014723202" description="Bacterial toxin 23 domain-containing protein" evidence="6">
    <location>
        <begin position="20"/>
        <end position="1990"/>
    </location>
</feature>
<reference evidence="7 8" key="1">
    <citation type="submission" date="2017-12" db="EMBL/GenBank/DDBJ databases">
        <title>Confluentibacter flavum sp. nov., isolated from the saline lake.</title>
        <authorList>
            <person name="Yu L."/>
        </authorList>
    </citation>
    <scope>NUCLEOTIDE SEQUENCE [LARGE SCALE GENOMIC DNA]</scope>
    <source>
        <strain evidence="7 8">3B</strain>
    </source>
</reference>
<proteinExistence type="predicted"/>
<dbReference type="InterPro" id="IPR031325">
    <property type="entry name" value="RHS_repeat"/>
</dbReference>
<dbReference type="InterPro" id="IPR028994">
    <property type="entry name" value="Integrin_alpha_N"/>
</dbReference>
<sequence>MKQFYFAFLFLGFSLFTNAQTPTGSSAEVGITDGQLSVSLSGAATYVIPIVVPPGINGVTPQISLTYNSQGGNGMAGYGWNIGGVSKITRIASTKYHDGTIDPVDFDNLDRFALDGQRLMVKTGTYGANGAIYETENFSNIKITSYGVHPSGAAYGPAYFLVEYPDGSKAYYGNSTDSISIMEYGVTYWENPQGLRVNYTYLLTNNVLNIATIGYGSQNTTPSINFAKFIYKTRLRPEQYYIGGQSFINDKILDQIQIYSLGPLYRTYQLAYNSNPLGYERLISVTEKAGGSSISYNPTVFAYEDTPDSMSYTTITANLNVGNITSLNTGTISGDFSGDEKMEFILYPTTGTSSKAKYWLFSNSNSNIGYEHNVGAFESIFPITLLSSDNKLMPKQGWTVAKKTDTNYTFTIYSADPVYTVLEQYNRMVNFPIQPSGSSCYANKIIPKNILSGDFNGDGLTDVIAIDNTCSSKKVYFVDLKRDNTANFLTYSGELSAVITASSKVEVADVNGDGKSDFMVFENGKVTSYTLNDANQLVLLWNYSDTNISIDSSKTILLGDYNGDAKTDFIIPSGYGSNNWYKYTSTGTGFIKTEIYHGLDYRQNNSTNTYSYMASDYDKDGKSDLIEIKSNRNTGNTAGSLTITSYKNINGIFNGAYYITASSPYVADINLNSLPIYLPTGKGITSKDKPYNPALEIAFLGNNKIFYFNSNKDNTKEQLLKSITTGNGVKESITYKPLNTDSNENNNTIYSPSGSTENYPNTDIQSASSVHVVTKLEKQSAADYKKQLFSYYGAVSNVQGLGFLGFRATMRTNWHDDSNPIISSVAKNDINLRGANIENYTALGYASPSSNTPTTFITKSVLTYESQLLANKVFKLKNTMAKQYNGLDNTSSETTTTYDSYNNPTASTTYLKNGGTTQQTTVNNVGYNNQPSGTTYYIGRPISKTTSVTAFGDTMTSEELYTYTNNLLTQIKKKGHNTNYITEDNIYDGLGNIIQKTITAGSNPRTTYYKYETMMPYYGRFLTESTDVEGFKTAYEYNLMNGTLSFKNKQTELNSWNNAIKTSYAYDTWGKKTKTTDYLGKSNTYSYTRSNEKSKTTVTGDDGSYSEELYDDLGRKLTASVKDLNGNISSVSYLYDIYGRNIKVSEPYSGGSPSQWNETKYDVYGRPTQNISFTGKTTNISYSGLTTTVNDGTKTKITTKNAIGNVVSLTDTPGGTITYTYFANGNLKSSNYDGVTTTIEQDGWGRKTKLTDPSAGTYTYTYNDFGEVLTETSPNGTTTYTLNAIGKLTQKKITGTNTNSTTTYVYNSTTKLLTSSTFLDALESNATTTTNYTYDSSKRLASSVETTPYATFTKQFTYDAFGRVNTETSIASAVGKTSSKTILHTYKNGSHWQLKDNTTQQVLWQTNTINARGQLLTANLGNGIAITNSYDTYGFLTSFKHDKTSTGVNIMILGTAFDAQKGNLTFRYNSLFNWNEPFTYDALDRLTSYKDGSGSVVTQAYDGRGRITQNDLGTYNYTNTAKAYQNTSITATPGALTHYQAYPTQNISYNAFKSPYQIEEVGKDKIGFTYNDNNSRSTMFYGGLQTNKLQRQYRKHYSADGSMEIKHNILTGAVEFVTYIGGNGYSAPVIIKSDGTTQNYLYLHRDYQGSILAITDAAGAVVEKRLFDAWGSLINYYSASGAPFGGWGAFDRGYTGHEHLQSVGLIHMNGRLYDPKLHRFLQTDNYVQDPGNTQNYNRYGYVLNNPLKYTDPSGWLTEAEKAQRDEEERIKRDYGQGYAQWYGQQLAAGADGLTNQQWANLGGAGITSQMYNSYVNQNRDEYNNGLNYGMNQIRDSKKEGPDPLAFLRHLIHPDALYFAFTQDVSVFLGEGYEKGVIVILRGKDKGFYSADDFGIGLGGVEFSGAVEAVALYYSGSTVTKDVFYGNRIEANFGMKALGHAGITVSYSTFPDGNFVYGKGISLGIGFSAFGLSGNINKGALLEEDQTPFRR</sequence>
<keyword evidence="4" id="KW-0843">Virulence</keyword>
<dbReference type="InterPro" id="IPR003284">
    <property type="entry name" value="Sal_SpvB"/>
</dbReference>
<dbReference type="RefSeq" id="WP_106659602.1">
    <property type="nucleotide sequence ID" value="NZ_PJEO01000031.1"/>
</dbReference>
<dbReference type="PANTHER" id="PTHR32305:SF17">
    <property type="entry name" value="TRNA NUCLEASE WAPA"/>
    <property type="match status" value="1"/>
</dbReference>
<comment type="caution">
    <text evidence="7">The sequence shown here is derived from an EMBL/GenBank/DDBJ whole genome shotgun (WGS) entry which is preliminary data.</text>
</comment>
<dbReference type="InterPro" id="IPR022385">
    <property type="entry name" value="Rhs_assc_core"/>
</dbReference>
<dbReference type="NCBIfam" id="TIGR01643">
    <property type="entry name" value="YD_repeat_2x"/>
    <property type="match status" value="3"/>
</dbReference>
<dbReference type="Pfam" id="PF05593">
    <property type="entry name" value="RHS_repeat"/>
    <property type="match status" value="2"/>
</dbReference>
<evidence type="ECO:0000256" key="5">
    <source>
        <dbReference type="SAM" id="MobiDB-lite"/>
    </source>
</evidence>
<dbReference type="Gene3D" id="2.40.128.340">
    <property type="match status" value="1"/>
</dbReference>
<dbReference type="OrthoDB" id="6225685at2"/>
<protein>
    <recommendedName>
        <fullName evidence="9">Bacterial toxin 23 domain-containing protein</fullName>
    </recommendedName>
</protein>
<accession>A0A2N3HJR2</accession>
<evidence type="ECO:0000313" key="8">
    <source>
        <dbReference type="Proteomes" id="UP000233435"/>
    </source>
</evidence>
<comment type="subcellular location">
    <subcellularLocation>
        <location evidence="1">Secreted</location>
    </subcellularLocation>
</comment>
<evidence type="ECO:0000313" key="7">
    <source>
        <dbReference type="EMBL" id="PKQ45187.1"/>
    </source>
</evidence>
<dbReference type="Proteomes" id="UP000233435">
    <property type="component" value="Unassembled WGS sequence"/>
</dbReference>
<feature type="signal peptide" evidence="6">
    <location>
        <begin position="1"/>
        <end position="19"/>
    </location>
</feature>
<dbReference type="InterPro" id="IPR013517">
    <property type="entry name" value="FG-GAP"/>
</dbReference>
<dbReference type="Pfam" id="PF13517">
    <property type="entry name" value="FG-GAP_3"/>
    <property type="match status" value="1"/>
</dbReference>
<dbReference type="Gene3D" id="2.180.10.10">
    <property type="entry name" value="RHS repeat-associated core"/>
    <property type="match status" value="2"/>
</dbReference>
<evidence type="ECO:0000256" key="6">
    <source>
        <dbReference type="SAM" id="SignalP"/>
    </source>
</evidence>
<dbReference type="GO" id="GO:0005737">
    <property type="term" value="C:cytoplasm"/>
    <property type="evidence" value="ECO:0007669"/>
    <property type="project" value="InterPro"/>
</dbReference>
<evidence type="ECO:0000256" key="2">
    <source>
        <dbReference type="ARBA" id="ARBA00022525"/>
    </source>
</evidence>
<feature type="compositionally biased region" description="Polar residues" evidence="5">
    <location>
        <begin position="737"/>
        <end position="763"/>
    </location>
</feature>
<dbReference type="SUPFAM" id="SSF69318">
    <property type="entry name" value="Integrin alpha N-terminal domain"/>
    <property type="match status" value="1"/>
</dbReference>
<gene>
    <name evidence="7" type="ORF">CSW08_09215</name>
</gene>